<organism evidence="2 3">
    <name type="scientific">Flavobacterium soyangense</name>
    <dbReference type="NCBI Taxonomy" id="2023265"/>
    <lineage>
        <taxon>Bacteria</taxon>
        <taxon>Pseudomonadati</taxon>
        <taxon>Bacteroidota</taxon>
        <taxon>Flavobacteriia</taxon>
        <taxon>Flavobacteriales</taxon>
        <taxon>Flavobacteriaceae</taxon>
        <taxon>Flavobacterium</taxon>
    </lineage>
</organism>
<name>A0A930UAM9_9FLAO</name>
<dbReference type="EMBL" id="JADHEC010000066">
    <property type="protein sequence ID" value="MBF2710033.1"/>
    <property type="molecule type" value="Genomic_DNA"/>
</dbReference>
<dbReference type="Proteomes" id="UP000646211">
    <property type="component" value="Unassembled WGS sequence"/>
</dbReference>
<keyword evidence="3" id="KW-1185">Reference proteome</keyword>
<evidence type="ECO:0000256" key="1">
    <source>
        <dbReference type="SAM" id="Phobius"/>
    </source>
</evidence>
<dbReference type="AlphaFoldDB" id="A0A930UAM9"/>
<protein>
    <submittedName>
        <fullName evidence="2">Uncharacterized protein</fullName>
    </submittedName>
</protein>
<keyword evidence="1" id="KW-0812">Transmembrane</keyword>
<feature type="transmembrane region" description="Helical" evidence="1">
    <location>
        <begin position="6"/>
        <end position="31"/>
    </location>
</feature>
<evidence type="ECO:0000313" key="2">
    <source>
        <dbReference type="EMBL" id="MBF2710033.1"/>
    </source>
</evidence>
<keyword evidence="1" id="KW-0472">Membrane</keyword>
<proteinExistence type="predicted"/>
<evidence type="ECO:0000313" key="3">
    <source>
        <dbReference type="Proteomes" id="UP000646211"/>
    </source>
</evidence>
<gene>
    <name evidence="2" type="ORF">IR213_15790</name>
</gene>
<accession>A0A930UAM9</accession>
<reference evidence="2" key="1">
    <citation type="submission" date="2020-11" db="EMBL/GenBank/DDBJ databases">
        <title>Genome of Flavobacterium soyangense.</title>
        <authorList>
            <person name="Liu Q."/>
            <person name="Xin Y.-H."/>
        </authorList>
    </citation>
    <scope>NUCLEOTIDE SEQUENCE</scope>
    <source>
        <strain evidence="2">CGMCC 1.13493</strain>
    </source>
</reference>
<sequence>MLENIVIIGVALLVLGGVFFIGLFVGVGSALDMMDADNQMENDLYCFECEIEMPVKEKNGRFYCSNCGLYHGSEI</sequence>
<keyword evidence="1" id="KW-1133">Transmembrane helix</keyword>
<comment type="caution">
    <text evidence="2">The sequence shown here is derived from an EMBL/GenBank/DDBJ whole genome shotgun (WGS) entry which is preliminary data.</text>
</comment>
<dbReference type="RefSeq" id="WP_194313257.1">
    <property type="nucleotide sequence ID" value="NZ_JADHEC010000066.1"/>
</dbReference>